<dbReference type="VEuPathDB" id="FungiDB:CAGL0F05489g"/>
<dbReference type="GO" id="GO:0000321">
    <property type="term" value="P:re-entry into mitotic cell cycle after pheromone arrest"/>
    <property type="evidence" value="ECO:0007669"/>
    <property type="project" value="EnsemblFungi"/>
</dbReference>
<protein>
    <submittedName>
        <fullName evidence="4">Vacuolar protein sorting-associated protein 64</fullName>
    </submittedName>
</protein>
<dbReference type="AlphaFoldDB" id="A0A0W0D052"/>
<dbReference type="CDD" id="cd22695">
    <property type="entry name" value="FHA_VPS64-like"/>
    <property type="match status" value="1"/>
</dbReference>
<dbReference type="GO" id="GO:0005789">
    <property type="term" value="C:endoplasmic reticulum membrane"/>
    <property type="evidence" value="ECO:0007669"/>
    <property type="project" value="EnsemblFungi"/>
</dbReference>
<dbReference type="Pfam" id="PF00498">
    <property type="entry name" value="FHA"/>
    <property type="match status" value="1"/>
</dbReference>
<dbReference type="SUPFAM" id="SSF49879">
    <property type="entry name" value="SMAD/FHA domain"/>
    <property type="match status" value="1"/>
</dbReference>
<dbReference type="PROSITE" id="PS50006">
    <property type="entry name" value="FHA_DOMAIN"/>
    <property type="match status" value="1"/>
</dbReference>
<feature type="region of interest" description="Disordered" evidence="2">
    <location>
        <begin position="1"/>
        <end position="28"/>
    </location>
</feature>
<feature type="coiled-coil region" evidence="1">
    <location>
        <begin position="385"/>
        <end position="437"/>
    </location>
</feature>
<dbReference type="InterPro" id="IPR051176">
    <property type="entry name" value="Cent_Immune-Sig_Mod"/>
</dbReference>
<dbReference type="InterPro" id="IPR008984">
    <property type="entry name" value="SMAD_FHA_dom_sf"/>
</dbReference>
<feature type="domain" description="FHA" evidence="3">
    <location>
        <begin position="98"/>
        <end position="164"/>
    </location>
</feature>
<evidence type="ECO:0000256" key="2">
    <source>
        <dbReference type="SAM" id="MobiDB-lite"/>
    </source>
</evidence>
<organism evidence="4 5">
    <name type="scientific">Candida glabrata</name>
    <name type="common">Yeast</name>
    <name type="synonym">Torulopsis glabrata</name>
    <dbReference type="NCBI Taxonomy" id="5478"/>
    <lineage>
        <taxon>Eukaryota</taxon>
        <taxon>Fungi</taxon>
        <taxon>Dikarya</taxon>
        <taxon>Ascomycota</taxon>
        <taxon>Saccharomycotina</taxon>
        <taxon>Saccharomycetes</taxon>
        <taxon>Saccharomycetales</taxon>
        <taxon>Saccharomycetaceae</taxon>
        <taxon>Nakaseomyces</taxon>
    </lineage>
</organism>
<dbReference type="VEuPathDB" id="FungiDB:GWK60_F05093"/>
<dbReference type="GO" id="GO:0005793">
    <property type="term" value="C:endoplasmic reticulum-Golgi intermediate compartment"/>
    <property type="evidence" value="ECO:0007669"/>
    <property type="project" value="EnsemblFungi"/>
</dbReference>
<dbReference type="OrthoDB" id="687730at2759"/>
<keyword evidence="1" id="KW-0175">Coiled coil</keyword>
<dbReference type="SMART" id="SM00240">
    <property type="entry name" value="FHA"/>
    <property type="match status" value="1"/>
</dbReference>
<feature type="compositionally biased region" description="Low complexity" evidence="2">
    <location>
        <begin position="15"/>
        <end position="27"/>
    </location>
</feature>
<reference evidence="4 5" key="1">
    <citation type="submission" date="2015-10" db="EMBL/GenBank/DDBJ databases">
        <title>Draft genomes sequences of Candida glabrata isolates 1A, 1B, 2A, 2B, 3A and 3B.</title>
        <authorList>
            <person name="Haavelsrud O.E."/>
            <person name="Gaustad P."/>
        </authorList>
    </citation>
    <scope>NUCLEOTIDE SEQUENCE [LARGE SCALE GENOMIC DNA]</scope>
    <source>
        <strain evidence="4">910700640</strain>
    </source>
</reference>
<dbReference type="InterPro" id="IPR000253">
    <property type="entry name" value="FHA_dom"/>
</dbReference>
<dbReference type="PANTHER" id="PTHR15715">
    <property type="entry name" value="CENTROSOMAL PROTEIN OF 170 KDA"/>
    <property type="match status" value="1"/>
</dbReference>
<dbReference type="EMBL" id="LLZZ01000137">
    <property type="protein sequence ID" value="KTB00597.1"/>
    <property type="molecule type" value="Genomic_DNA"/>
</dbReference>
<evidence type="ECO:0000313" key="5">
    <source>
        <dbReference type="Proteomes" id="UP000054886"/>
    </source>
</evidence>
<dbReference type="Gene3D" id="2.60.200.20">
    <property type="match status" value="1"/>
</dbReference>
<evidence type="ECO:0000313" key="4">
    <source>
        <dbReference type="EMBL" id="KTB00597.1"/>
    </source>
</evidence>
<dbReference type="VEuPathDB" id="FungiDB:GVI51_F05115"/>
<evidence type="ECO:0000259" key="3">
    <source>
        <dbReference type="PROSITE" id="PS50006"/>
    </source>
</evidence>
<proteinExistence type="predicted"/>
<dbReference type="GO" id="GO:0031929">
    <property type="term" value="P:TOR signaling"/>
    <property type="evidence" value="ECO:0007669"/>
    <property type="project" value="EnsemblFungi"/>
</dbReference>
<dbReference type="PANTHER" id="PTHR15715:SF37">
    <property type="entry name" value="LD47843P"/>
    <property type="match status" value="1"/>
</dbReference>
<gene>
    <name evidence="4" type="ORF">AO440_001329</name>
</gene>
<comment type="caution">
    <text evidence="4">The sequence shown here is derived from an EMBL/GenBank/DDBJ whole genome shotgun (WGS) entry which is preliminary data.</text>
</comment>
<accession>A0A0W0D052</accession>
<dbReference type="VEuPathDB" id="FungiDB:B1J91_F05489g"/>
<dbReference type="Proteomes" id="UP000054886">
    <property type="component" value="Unassembled WGS sequence"/>
</dbReference>
<sequence length="487" mass="53802">MTTDARNGGKRPMGRNRSNSRSSGSRSVMDIDELSVPTFIPSGNHKAQTAINHHELHETVTPETLVKSPGKTHILVLKSLNETFETKFLVIPYQPDGLKLGRPVASGGGKLSSAVTQIRSDNGNFDSRVLSRNHALLSCDAETGKIYIRDLKSSNGTFVNGNRIDQTNVELHVGDTIDLGTDIDTKMEHRKISAIVEDISIIPLVNGYKDTNTTNVETKTVATNLPKTIDHTIHNQQQPTLSNKSIGDNNFNLPPESAVSTVTAQRAAFEAAMFGNVLHSDLDDNILGVQTEILSGIFVNNSAGTSPNLLNTIKTLSTELALEKQETQKLTAMQNFLVNYTSKLDEIKKVMDQNNVKYLAKLQESLRQSLSETHNRVINERLDRRKKLEEGNESFKQERDKEIKEKQELLNKLKDELSAAQLNLEQEKKRTKVLMEKKSALTSKKDLLNGKTRSPSSIKSNDLSSNKVLITAAITVGVIAAVAKWKS</sequence>
<name>A0A0W0D052_CANGB</name>
<evidence type="ECO:0000256" key="1">
    <source>
        <dbReference type="SAM" id="Coils"/>
    </source>
</evidence>